<name>A0A176JUT0_9BACT</name>
<sequence length="132" mass="15124">MKNKMFLQMRPDLKEVDRISSDIYDELVPIVGREKAFIVELVVIEACTNIVKHGCIKEDSQIDIELSINQKNIEFTITDEGTPFNPLLKKLPDLSNLEELKNGGIGIYLIRNLSKKVSYKYSEGKNRLKILL</sequence>
<reference evidence="3 4" key="1">
    <citation type="submission" date="2014-02" db="EMBL/GenBank/DDBJ databases">
        <title>Kosmotoga genome sequencing.</title>
        <authorList>
            <person name="Pollo S.M."/>
            <person name="Charchuk R."/>
            <person name="Nesbo C.L."/>
        </authorList>
    </citation>
    <scope>NUCLEOTIDE SEQUENCE [LARGE SCALE GENOMIC DNA]</scope>
    <source>
        <strain evidence="3 4">S304</strain>
    </source>
</reference>
<evidence type="ECO:0000313" key="4">
    <source>
        <dbReference type="Proteomes" id="UP000077339"/>
    </source>
</evidence>
<dbReference type="SUPFAM" id="SSF55874">
    <property type="entry name" value="ATPase domain of HSP90 chaperone/DNA topoisomerase II/histidine kinase"/>
    <property type="match status" value="1"/>
</dbReference>
<dbReference type="PATRIC" id="fig|1453497.3.peg.1018"/>
<dbReference type="Proteomes" id="UP000077339">
    <property type="component" value="Unassembled WGS sequence"/>
</dbReference>
<evidence type="ECO:0000313" key="3">
    <source>
        <dbReference type="EMBL" id="OAA27204.1"/>
    </source>
</evidence>
<dbReference type="InterPro" id="IPR003594">
    <property type="entry name" value="HATPase_dom"/>
</dbReference>
<dbReference type="GO" id="GO:0004674">
    <property type="term" value="F:protein serine/threonine kinase activity"/>
    <property type="evidence" value="ECO:0007669"/>
    <property type="project" value="UniProtKB-KW"/>
</dbReference>
<feature type="domain" description="Histidine kinase/HSP90-like ATPase" evidence="2">
    <location>
        <begin position="33"/>
        <end position="129"/>
    </location>
</feature>
<dbReference type="InterPro" id="IPR036890">
    <property type="entry name" value="HATPase_C_sf"/>
</dbReference>
<dbReference type="CDD" id="cd16936">
    <property type="entry name" value="HATPase_RsbW-like"/>
    <property type="match status" value="1"/>
</dbReference>
<evidence type="ECO:0000256" key="1">
    <source>
        <dbReference type="ARBA" id="ARBA00022527"/>
    </source>
</evidence>
<accession>A0A176JUT0</accession>
<keyword evidence="1" id="KW-0723">Serine/threonine-protein kinase</keyword>
<dbReference type="EMBL" id="JFHK01000028">
    <property type="protein sequence ID" value="OAA27204.1"/>
    <property type="molecule type" value="Genomic_DNA"/>
</dbReference>
<protein>
    <recommendedName>
        <fullName evidence="2">Histidine kinase/HSP90-like ATPase domain-containing protein</fullName>
    </recommendedName>
</protein>
<organism evidence="3 4">
    <name type="scientific">Kosmotoga arenicorallina S304</name>
    <dbReference type="NCBI Taxonomy" id="1453497"/>
    <lineage>
        <taxon>Bacteria</taxon>
        <taxon>Thermotogati</taxon>
        <taxon>Thermotogota</taxon>
        <taxon>Thermotogae</taxon>
        <taxon>Kosmotogales</taxon>
        <taxon>Kosmotogaceae</taxon>
        <taxon>Kosmotoga</taxon>
    </lineage>
</organism>
<proteinExistence type="predicted"/>
<keyword evidence="1" id="KW-0808">Transferase</keyword>
<keyword evidence="4" id="KW-1185">Reference proteome</keyword>
<dbReference type="PANTHER" id="PTHR35526:SF3">
    <property type="entry name" value="ANTI-SIGMA-F FACTOR RSBW"/>
    <property type="match status" value="1"/>
</dbReference>
<dbReference type="AlphaFoldDB" id="A0A176JUT0"/>
<keyword evidence="1" id="KW-0418">Kinase</keyword>
<comment type="caution">
    <text evidence="3">The sequence shown here is derived from an EMBL/GenBank/DDBJ whole genome shotgun (WGS) entry which is preliminary data.</text>
</comment>
<dbReference type="Pfam" id="PF13581">
    <property type="entry name" value="HATPase_c_2"/>
    <property type="match status" value="1"/>
</dbReference>
<dbReference type="OrthoDB" id="9792240at2"/>
<dbReference type="Gene3D" id="3.30.565.10">
    <property type="entry name" value="Histidine kinase-like ATPase, C-terminal domain"/>
    <property type="match status" value="1"/>
</dbReference>
<dbReference type="STRING" id="1453497.AT15_05125"/>
<dbReference type="RefSeq" id="WP_068348956.1">
    <property type="nucleotide sequence ID" value="NZ_JFHK01000028.1"/>
</dbReference>
<dbReference type="PANTHER" id="PTHR35526">
    <property type="entry name" value="ANTI-SIGMA-F FACTOR RSBW-RELATED"/>
    <property type="match status" value="1"/>
</dbReference>
<evidence type="ECO:0000259" key="2">
    <source>
        <dbReference type="Pfam" id="PF13581"/>
    </source>
</evidence>
<dbReference type="InterPro" id="IPR050267">
    <property type="entry name" value="Anti-sigma-factor_SerPK"/>
</dbReference>
<gene>
    <name evidence="3" type="ORF">AT15_05125</name>
</gene>